<dbReference type="EMBL" id="CP060490">
    <property type="protein sequence ID" value="QNL45118.1"/>
    <property type="molecule type" value="Genomic_DNA"/>
</dbReference>
<dbReference type="KEGG" id="ohi:H8790_03540"/>
<evidence type="ECO:0000256" key="1">
    <source>
        <dbReference type="SAM" id="SignalP"/>
    </source>
</evidence>
<dbReference type="Gene3D" id="3.30.565.40">
    <property type="entry name" value="Fervidobacterium nodosum Rt17-B1 like"/>
    <property type="match status" value="1"/>
</dbReference>
<feature type="signal peptide" evidence="1">
    <location>
        <begin position="1"/>
        <end position="20"/>
    </location>
</feature>
<reference evidence="2 3" key="1">
    <citation type="submission" date="2020-08" db="EMBL/GenBank/DDBJ databases">
        <authorList>
            <person name="Liu C."/>
            <person name="Sun Q."/>
        </authorList>
    </citation>
    <scope>NUCLEOTIDE SEQUENCE [LARGE SCALE GENOMIC DNA]</scope>
    <source>
        <strain evidence="2 3">NSJ-62</strain>
    </source>
</reference>
<keyword evidence="3" id="KW-1185">Reference proteome</keyword>
<sequence length="297" mass="33113">MEKLIALFCALCLMAGCASASPELGEAPLEKGALTEEISQSVEKSAVYGAAVQAAVYTVESQVCADTVYDEDGALLANYRYEVPHLAAWNENGEPWPCRDDTVAANLETFNGRFEEWLSGEDFQEKADEARAFYEDWKTEQEKAQSGDVWNLEFLYDLSFTSYMTADLISIDGRYYDCSGGTHGMTVLLGWNYDLASQRFIGPLELAADQAVFTEAVARKILAQIEPGDPLYWDDYDEIVACWPNYAVSFNEEGMEVGFSSYELVCYAAGPQQFQISWDFIEPYLSDYGRALLGYAA</sequence>
<dbReference type="Proteomes" id="UP000515960">
    <property type="component" value="Chromosome"/>
</dbReference>
<keyword evidence="1" id="KW-0732">Signal</keyword>
<dbReference type="Gene3D" id="3.90.640.20">
    <property type="entry name" value="Heat-shock cognate protein, ATPase"/>
    <property type="match status" value="1"/>
</dbReference>
<dbReference type="RefSeq" id="WP_187333592.1">
    <property type="nucleotide sequence ID" value="NZ_CP060490.1"/>
</dbReference>
<organism evidence="2 3">
    <name type="scientific">Oscillibacter hominis</name>
    <dbReference type="NCBI Taxonomy" id="2763056"/>
    <lineage>
        <taxon>Bacteria</taxon>
        <taxon>Bacillati</taxon>
        <taxon>Bacillota</taxon>
        <taxon>Clostridia</taxon>
        <taxon>Eubacteriales</taxon>
        <taxon>Oscillospiraceae</taxon>
        <taxon>Oscillibacter</taxon>
    </lineage>
</organism>
<gene>
    <name evidence="2" type="ORF">H8790_03540</name>
</gene>
<proteinExistence type="predicted"/>
<name>A0A7G9B6D7_9FIRM</name>
<feature type="chain" id="PRO_5028848623" evidence="1">
    <location>
        <begin position="21"/>
        <end position="297"/>
    </location>
</feature>
<evidence type="ECO:0000313" key="3">
    <source>
        <dbReference type="Proteomes" id="UP000515960"/>
    </source>
</evidence>
<evidence type="ECO:0000313" key="2">
    <source>
        <dbReference type="EMBL" id="QNL45118.1"/>
    </source>
</evidence>
<dbReference type="InterPro" id="IPR037126">
    <property type="entry name" value="PdaC/RsiV-like_sf"/>
</dbReference>
<dbReference type="AlphaFoldDB" id="A0A7G9B6D7"/>
<protein>
    <submittedName>
        <fullName evidence="2">DUF3298 domain-containing protein</fullName>
    </submittedName>
</protein>
<accession>A0A7G9B6D7</accession>
<dbReference type="PROSITE" id="PS51257">
    <property type="entry name" value="PROKAR_LIPOPROTEIN"/>
    <property type="match status" value="1"/>
</dbReference>